<protein>
    <submittedName>
        <fullName evidence="1">Uncharacterized protein</fullName>
    </submittedName>
</protein>
<reference evidence="1 2" key="1">
    <citation type="journal article" date="2010" name="Nature">
        <title>The sequence and de novo assembly of the giant panda genome.</title>
        <authorList>
            <person name="Li R."/>
            <person name="Fan W."/>
            <person name="Tian G."/>
            <person name="Zhu H."/>
            <person name="He L."/>
            <person name="Cai J."/>
            <person name="Huang Q."/>
            <person name="Cai Q."/>
            <person name="Li B."/>
            <person name="Bai Y."/>
            <person name="Zhang Z."/>
            <person name="Zhang Y."/>
            <person name="Wang W."/>
            <person name="Li J."/>
            <person name="Wei F."/>
            <person name="Li H."/>
            <person name="Jian M."/>
            <person name="Li J."/>
            <person name="Zhang Z."/>
            <person name="Nielsen R."/>
            <person name="Li D."/>
            <person name="Gu W."/>
            <person name="Yang Z."/>
            <person name="Xuan Z."/>
            <person name="Ryder O.A."/>
            <person name="Leung F.C."/>
            <person name="Zhou Y."/>
            <person name="Cao J."/>
            <person name="Sun X."/>
            <person name="Fu Y."/>
            <person name="Fang X."/>
            <person name="Guo X."/>
            <person name="Wang B."/>
            <person name="Hou R."/>
            <person name="Shen F."/>
            <person name="Mu B."/>
            <person name="Ni P."/>
            <person name="Lin R."/>
            <person name="Qian W."/>
            <person name="Wang G."/>
            <person name="Yu C."/>
            <person name="Nie W."/>
            <person name="Wang J."/>
            <person name="Wu Z."/>
            <person name="Liang H."/>
            <person name="Min J."/>
            <person name="Wu Q."/>
            <person name="Cheng S."/>
            <person name="Ruan J."/>
            <person name="Wang M."/>
            <person name="Shi Z."/>
            <person name="Wen M."/>
            <person name="Liu B."/>
            <person name="Ren X."/>
            <person name="Zheng H."/>
            <person name="Dong D."/>
            <person name="Cook K."/>
            <person name="Shan G."/>
            <person name="Zhang H."/>
            <person name="Kosiol C."/>
            <person name="Xie X."/>
            <person name="Lu Z."/>
            <person name="Zheng H."/>
            <person name="Li Y."/>
            <person name="Steiner C.C."/>
            <person name="Lam T.T."/>
            <person name="Lin S."/>
            <person name="Zhang Q."/>
            <person name="Li G."/>
            <person name="Tian J."/>
            <person name="Gong T."/>
            <person name="Liu H."/>
            <person name="Zhang D."/>
            <person name="Fang L."/>
            <person name="Ye C."/>
            <person name="Zhang J."/>
            <person name="Hu W."/>
            <person name="Xu A."/>
            <person name="Ren Y."/>
            <person name="Zhang G."/>
            <person name="Bruford M.W."/>
            <person name="Li Q."/>
            <person name="Ma L."/>
            <person name="Guo Y."/>
            <person name="An N."/>
            <person name="Hu Y."/>
            <person name="Zheng Y."/>
            <person name="Shi Y."/>
            <person name="Li Z."/>
            <person name="Liu Q."/>
            <person name="Chen Y."/>
            <person name="Zhao J."/>
            <person name="Qu N."/>
            <person name="Zhao S."/>
            <person name="Tian F."/>
            <person name="Wang X."/>
            <person name="Wang H."/>
            <person name="Xu L."/>
            <person name="Liu X."/>
            <person name="Vinar T."/>
            <person name="Wang Y."/>
            <person name="Lam T.W."/>
            <person name="Yiu S.M."/>
            <person name="Liu S."/>
            <person name="Zhang H."/>
            <person name="Li D."/>
            <person name="Huang Y."/>
            <person name="Wang X."/>
            <person name="Yang G."/>
            <person name="Jiang Z."/>
            <person name="Wang J."/>
            <person name="Qin N."/>
            <person name="Li L."/>
            <person name="Li J."/>
            <person name="Bolund L."/>
            <person name="Kristiansen K."/>
            <person name="Wong G.K."/>
            <person name="Olson M."/>
            <person name="Zhang X."/>
            <person name="Li S."/>
            <person name="Yang H."/>
            <person name="Wang J."/>
            <person name="Wang J."/>
        </authorList>
    </citation>
    <scope>NUCLEOTIDE SEQUENCE [LARGE SCALE GENOMIC DNA]</scope>
</reference>
<evidence type="ECO:0000313" key="2">
    <source>
        <dbReference type="Proteomes" id="UP000008912"/>
    </source>
</evidence>
<dbReference type="GeneTree" id="ENSGT00910000147226"/>
<name>A0A7N5KB41_AILME</name>
<dbReference type="Ensembl" id="ENSAMET00000028007.1">
    <property type="protein sequence ID" value="ENSAMEP00000037605.1"/>
    <property type="gene ID" value="ENSAMEG00000027343.1"/>
</dbReference>
<sequence>MFAGIPLTGSPQDPYMLACWPHSSNCLPALMHPSDSTCCCVNPKSFLCLTHFPAVGALVVDFVANSSKCVN</sequence>
<dbReference type="InParanoid" id="A0A7N5KB41"/>
<dbReference type="Proteomes" id="UP000008912">
    <property type="component" value="Unassembled WGS sequence"/>
</dbReference>
<keyword evidence="2" id="KW-1185">Reference proteome</keyword>
<proteinExistence type="predicted"/>
<evidence type="ECO:0000313" key="1">
    <source>
        <dbReference type="Ensembl" id="ENSAMEP00000037605.1"/>
    </source>
</evidence>
<reference evidence="1" key="2">
    <citation type="submission" date="2025-08" db="UniProtKB">
        <authorList>
            <consortium name="Ensembl"/>
        </authorList>
    </citation>
    <scope>IDENTIFICATION</scope>
</reference>
<organism evidence="1 2">
    <name type="scientific">Ailuropoda melanoleuca</name>
    <name type="common">Giant panda</name>
    <dbReference type="NCBI Taxonomy" id="9646"/>
    <lineage>
        <taxon>Eukaryota</taxon>
        <taxon>Metazoa</taxon>
        <taxon>Chordata</taxon>
        <taxon>Craniata</taxon>
        <taxon>Vertebrata</taxon>
        <taxon>Euteleostomi</taxon>
        <taxon>Mammalia</taxon>
        <taxon>Eutheria</taxon>
        <taxon>Laurasiatheria</taxon>
        <taxon>Carnivora</taxon>
        <taxon>Caniformia</taxon>
        <taxon>Ursidae</taxon>
        <taxon>Ailuropoda</taxon>
    </lineage>
</organism>
<accession>A0A7N5KB41</accession>
<dbReference type="AlphaFoldDB" id="A0A7N5KB41"/>
<reference evidence="1" key="3">
    <citation type="submission" date="2025-09" db="UniProtKB">
        <authorList>
            <consortium name="Ensembl"/>
        </authorList>
    </citation>
    <scope>IDENTIFICATION</scope>
</reference>